<gene>
    <name evidence="1" type="ORF">MSG28_004126</name>
</gene>
<dbReference type="EMBL" id="CM046106">
    <property type="protein sequence ID" value="KAI8435968.1"/>
    <property type="molecule type" value="Genomic_DNA"/>
</dbReference>
<evidence type="ECO:0000313" key="2">
    <source>
        <dbReference type="Proteomes" id="UP001064048"/>
    </source>
</evidence>
<evidence type="ECO:0000313" key="1">
    <source>
        <dbReference type="EMBL" id="KAI8435968.1"/>
    </source>
</evidence>
<sequence length="1685" mass="188912">MMAVLGVGSGVGLLSTINTVLLDAFPRVPTIYMATCACISGFLVGLVYVTPGGQYILEIVDYYGGTFMRLFAAIIETIGIFWIYGLENLCLDIEFMLGVKPNFYWRICWSIITPFIMIAVFMYAMIATDALVFGDDYVYPREAYIAGNMLQYIGMALIPIFIGIAIWKRRSSSFVETIKRAFGKKPTYGPQEEEKREQWRQFRSEAKYDRELHTKNWFHHIFLKVIYFIISSQIISQIVKMFYFIFKDTAISKNNKSLKVSVLFVQTLKAKKKHKYKNCQIHIRIVSFSLHLNERTINIYILANCHELPVGDKDTRGSIEKRTRIIIKITKKERLSCGERGDSGDGGAASASPRVEEPPPVPPAAAAPVPAPAAPPVPPDVSPTVDSWEAEADDALLTPEENNEPDEEEIDQQVQNTEDGELTKKVPKKKPPRVEDTRSKKEHVNVVFIGHVDAGKSTIGGQIMSLTGMVDKRTLDKYEREAREKSRESWYLSWALDTNQEERDKGKTVEVGRAYFETEKKHFTILDAPGHKSFVPNMIGGAAQADLAVLVISARKGEFETGFDRGGQTREHAMLAKTAGVKHLVALVNKMDDPTVNWDEKRYNECRDKILPYLKKLGFNTAKDLSFLPVSGQTGQGLLERVSEDICSWYTGPSFIQLIDELPSLNRKMDGPFIMPVVDKYKDMGTVLMGKVEAGTTRKGSTLFLMPNRVQVNVDQLWSDDIEVTSIGPGENVKVKLKGIEEEDVSPGFVLCDIAEPITTGRALICLVDKKTGDKSKTRPRFVKQDQVAIMRIECAGIICLEPFKKFAQMGRFTLRDENKTIAIARKDGKQQIFLQFFTEVKKESKEYSVQLLKDTNTKRYEEFDMQRIVKLLIEFGANVNEADVLHATPLHRAASLGRNNIVELLLSHNIKVDPQDSTGSTPLMSSDIISSLQLDKAITSNRVIVAKEINGCDSSFITSCILGHCIKNKQAVLLITTHNSLLHYQNVGLKMNYNLEKYIDSGLIKIFKLDEVLVTNELSSVTVSSAVAGGVQRGRLFLIDLAGSERAGLRARRLEGAHINRSLLALANCIMALSGGARYVNYRDSKLTRLLREVLGGRCRTAMVAHVAPGGAHRETTRSTLHYAQRASSITNKSYNLASKVKKYDVLINKNRKTKEEQQQLALEVSQQETEESAAHLKSLREAIVSTFKQQMRLRRRLMELDSHLLGLALDAERQHAAISHWEARFNRLYKPINMPSSRLSTHQSYRGGTGASSTSSVGNERAEAEVAVEQAWSELAGVEREQEAARAERDRVERQLEQVRLRGAQLEQELPARISSGPEREVLALVCRVHELEADKLALQGERAARAHELRRRDLALQRRDAQRRLSDEIITRQRRALEDGEPLEETGGTSQTSQITGSDAKEIQSADENNSEVPEPETNEEKTEVIDPDVLLILGDPAEEINKFGPEINENIASRWTPILKKGLGKEEKDTITKQYQVPSNCTLLQSPKLNPEINSAISDAAKNRDKKLESTQQQLGVGLTALGRAMTLAITDYDKEKMTVIKHMNNAARILTDLHFNETRGRKLLITPTLDKNFLELVKDVGHDEYLYGKNLSENIKTLKSIENSSKTIKKPEQPRGSAYTSSGKQKQGNAYNPPRYQQRFTPSPRGAARGGFRKPLPPPRRPAASQVANQIRKDTPRASR</sequence>
<keyword evidence="2" id="KW-1185">Reference proteome</keyword>
<accession>A0ACC0KI64</accession>
<comment type="caution">
    <text evidence="1">The sequence shown here is derived from an EMBL/GenBank/DDBJ whole genome shotgun (WGS) entry which is preliminary data.</text>
</comment>
<protein>
    <submittedName>
        <fullName evidence="1">Uncharacterized protein</fullName>
    </submittedName>
</protein>
<dbReference type="Proteomes" id="UP001064048">
    <property type="component" value="Chromosome 6"/>
</dbReference>
<proteinExistence type="predicted"/>
<name>A0ACC0KI64_CHOFU</name>
<reference evidence="1 2" key="1">
    <citation type="journal article" date="2022" name="Genome Biol. Evol.">
        <title>The Spruce Budworm Genome: Reconstructing the Evolutionary History of Antifreeze Proteins.</title>
        <authorList>
            <person name="Beliveau C."/>
            <person name="Gagne P."/>
            <person name="Picq S."/>
            <person name="Vernygora O."/>
            <person name="Keeling C.I."/>
            <person name="Pinkney K."/>
            <person name="Doucet D."/>
            <person name="Wen F."/>
            <person name="Johnston J.S."/>
            <person name="Maaroufi H."/>
            <person name="Boyle B."/>
            <person name="Laroche J."/>
            <person name="Dewar K."/>
            <person name="Juretic N."/>
            <person name="Blackburn G."/>
            <person name="Nisole A."/>
            <person name="Brunet B."/>
            <person name="Brandao M."/>
            <person name="Lumley L."/>
            <person name="Duan J."/>
            <person name="Quan G."/>
            <person name="Lucarotti C.J."/>
            <person name="Roe A.D."/>
            <person name="Sperling F.A.H."/>
            <person name="Levesque R.C."/>
            <person name="Cusson M."/>
        </authorList>
    </citation>
    <scope>NUCLEOTIDE SEQUENCE [LARGE SCALE GENOMIC DNA]</scope>
    <source>
        <strain evidence="1">Glfc:IPQL:Cfum</strain>
    </source>
</reference>
<organism evidence="1 2">
    <name type="scientific">Choristoneura fumiferana</name>
    <name type="common">Spruce budworm moth</name>
    <name type="synonym">Archips fumiferana</name>
    <dbReference type="NCBI Taxonomy" id="7141"/>
    <lineage>
        <taxon>Eukaryota</taxon>
        <taxon>Metazoa</taxon>
        <taxon>Ecdysozoa</taxon>
        <taxon>Arthropoda</taxon>
        <taxon>Hexapoda</taxon>
        <taxon>Insecta</taxon>
        <taxon>Pterygota</taxon>
        <taxon>Neoptera</taxon>
        <taxon>Endopterygota</taxon>
        <taxon>Lepidoptera</taxon>
        <taxon>Glossata</taxon>
        <taxon>Ditrysia</taxon>
        <taxon>Tortricoidea</taxon>
        <taxon>Tortricidae</taxon>
        <taxon>Tortricinae</taxon>
        <taxon>Choristoneura</taxon>
    </lineage>
</organism>